<dbReference type="GO" id="GO:0003723">
    <property type="term" value="F:RNA binding"/>
    <property type="evidence" value="ECO:0007669"/>
    <property type="project" value="TreeGrafter"/>
</dbReference>
<protein>
    <submittedName>
        <fullName evidence="4">Ribosomal protein L6e-domain-containing protein</fullName>
    </submittedName>
</protein>
<keyword evidence="5" id="KW-1185">Reference proteome</keyword>
<reference evidence="4" key="1">
    <citation type="submission" date="2023-03" db="EMBL/GenBank/DDBJ databases">
        <title>Near-Complete genome sequence of Lipomyces tetrasporous NRRL Y-64009, an oleaginous yeast capable of growing on lignocellulosic hydrolysates.</title>
        <authorList>
            <consortium name="Lawrence Berkeley National Laboratory"/>
            <person name="Jagtap S.S."/>
            <person name="Liu J.-J."/>
            <person name="Walukiewicz H.E."/>
            <person name="Pangilinan J."/>
            <person name="Lipzen A."/>
            <person name="Ahrendt S."/>
            <person name="Koriabine M."/>
            <person name="Cobaugh K."/>
            <person name="Salamov A."/>
            <person name="Yoshinaga Y."/>
            <person name="Ng V."/>
            <person name="Daum C."/>
            <person name="Grigoriev I.V."/>
            <person name="Slininger P.J."/>
            <person name="Dien B.S."/>
            <person name="Jin Y.-S."/>
            <person name="Rao C.V."/>
        </authorList>
    </citation>
    <scope>NUCLEOTIDE SEQUENCE</scope>
    <source>
        <strain evidence="4">NRRL Y-64009</strain>
    </source>
</reference>
<dbReference type="EMBL" id="JARPMG010000010">
    <property type="protein sequence ID" value="KAJ8097978.1"/>
    <property type="molecule type" value="Genomic_DNA"/>
</dbReference>
<dbReference type="GO" id="GO:0000027">
    <property type="term" value="P:ribosomal large subunit assembly"/>
    <property type="evidence" value="ECO:0007669"/>
    <property type="project" value="TreeGrafter"/>
</dbReference>
<dbReference type="FunFam" id="2.30.30.30:FF:000014">
    <property type="entry name" value="60S ribosomal protein L6"/>
    <property type="match status" value="1"/>
</dbReference>
<dbReference type="RefSeq" id="XP_056041428.1">
    <property type="nucleotide sequence ID" value="XM_056188509.1"/>
</dbReference>
<evidence type="ECO:0000256" key="3">
    <source>
        <dbReference type="ARBA" id="ARBA00023274"/>
    </source>
</evidence>
<dbReference type="PANTHER" id="PTHR10715">
    <property type="entry name" value="60S RIBOSOMAL PROTEIN L6"/>
    <property type="match status" value="1"/>
</dbReference>
<dbReference type="SUPFAM" id="SSF50104">
    <property type="entry name" value="Translation proteins SH3-like domain"/>
    <property type="match status" value="1"/>
</dbReference>
<proteinExistence type="inferred from homology"/>
<gene>
    <name evidence="4" type="ORF">POJ06DRAFT_260608</name>
</gene>
<dbReference type="InterPro" id="IPR008991">
    <property type="entry name" value="Translation_prot_SH3-like_sf"/>
</dbReference>
<dbReference type="CDD" id="cd13156">
    <property type="entry name" value="KOW_RPL6"/>
    <property type="match status" value="1"/>
</dbReference>
<dbReference type="GO" id="GO:0022625">
    <property type="term" value="C:cytosolic large ribosomal subunit"/>
    <property type="evidence" value="ECO:0007669"/>
    <property type="project" value="TreeGrafter"/>
</dbReference>
<dbReference type="PANTHER" id="PTHR10715:SF0">
    <property type="entry name" value="LARGE RIBOSOMAL SUBUNIT PROTEIN EL6"/>
    <property type="match status" value="1"/>
</dbReference>
<evidence type="ECO:0000256" key="2">
    <source>
        <dbReference type="ARBA" id="ARBA00022980"/>
    </source>
</evidence>
<dbReference type="Gene3D" id="2.30.30.30">
    <property type="match status" value="1"/>
</dbReference>
<comment type="caution">
    <text evidence="4">The sequence shown here is derived from an EMBL/GenBank/DDBJ whole genome shotgun (WGS) entry which is preliminary data.</text>
</comment>
<dbReference type="Proteomes" id="UP001217417">
    <property type="component" value="Unassembled WGS sequence"/>
</dbReference>
<dbReference type="GO" id="GO:0002181">
    <property type="term" value="P:cytoplasmic translation"/>
    <property type="evidence" value="ECO:0007669"/>
    <property type="project" value="TreeGrafter"/>
</dbReference>
<keyword evidence="3" id="KW-0687">Ribonucleoprotein</keyword>
<comment type="similarity">
    <text evidence="1">Belongs to the eukaryotic ribosomal protein eL6 family.</text>
</comment>
<dbReference type="GeneID" id="80883675"/>
<dbReference type="InterPro" id="IPR000915">
    <property type="entry name" value="60S_ribosomal_eL6"/>
</dbReference>
<keyword evidence="2 4" id="KW-0689">Ribosomal protein</keyword>
<dbReference type="InterPro" id="IPR014722">
    <property type="entry name" value="Rib_uL2_dom2"/>
</dbReference>
<evidence type="ECO:0000256" key="1">
    <source>
        <dbReference type="ARBA" id="ARBA00010592"/>
    </source>
</evidence>
<accession>A0AAD7QML7</accession>
<name>A0AAD7QML7_9ASCO</name>
<dbReference type="GO" id="GO:0003735">
    <property type="term" value="F:structural constituent of ribosome"/>
    <property type="evidence" value="ECO:0007669"/>
    <property type="project" value="InterPro"/>
</dbReference>
<sequence>MSAITKEIGGANNGGKRVIPTNKASKWYPAEDIPALKKARKTPRPTVLRASLQPGSVLIILAGRFRGKRVVLLKALEDGTLLITGPFKVNGVPLRRVNPAYVIATSTVVPVDSVDVSKFTSAYFAQEKKSKKEGEAEFFGDEEKKQKKVISEVRVTDQKTIDTALLAEIKKVPALKSYLGSSFSLKKGDKPHLMKF</sequence>
<evidence type="ECO:0000313" key="5">
    <source>
        <dbReference type="Proteomes" id="UP001217417"/>
    </source>
</evidence>
<evidence type="ECO:0000313" key="4">
    <source>
        <dbReference type="EMBL" id="KAJ8097978.1"/>
    </source>
</evidence>
<dbReference type="InterPro" id="IPR041997">
    <property type="entry name" value="Ribosomal_eL6_KOW"/>
</dbReference>
<dbReference type="AlphaFoldDB" id="A0AAD7QML7"/>
<dbReference type="Pfam" id="PF01159">
    <property type="entry name" value="Ribosomal_L6e"/>
    <property type="match status" value="1"/>
</dbReference>
<organism evidence="4 5">
    <name type="scientific">Lipomyces tetrasporus</name>
    <dbReference type="NCBI Taxonomy" id="54092"/>
    <lineage>
        <taxon>Eukaryota</taxon>
        <taxon>Fungi</taxon>
        <taxon>Dikarya</taxon>
        <taxon>Ascomycota</taxon>
        <taxon>Saccharomycotina</taxon>
        <taxon>Lipomycetes</taxon>
        <taxon>Lipomycetales</taxon>
        <taxon>Lipomycetaceae</taxon>
        <taxon>Lipomyces</taxon>
    </lineage>
</organism>